<protein>
    <submittedName>
        <fullName evidence="1">Uncharacterized protein</fullName>
    </submittedName>
</protein>
<name>A0ABN1BCV1_9LACT</name>
<comment type="caution">
    <text evidence="1">The sequence shown here is derived from an EMBL/GenBank/DDBJ whole genome shotgun (WGS) entry which is preliminary data.</text>
</comment>
<accession>A0ABN1BCV1</accession>
<keyword evidence="2" id="KW-1185">Reference proteome</keyword>
<dbReference type="Proteomes" id="UP001410648">
    <property type="component" value="Unassembled WGS sequence"/>
</dbReference>
<reference evidence="1 2" key="1">
    <citation type="journal article" date="2019" name="Int. J. Syst. Evol. Microbiol.">
        <title>The Global Catalogue of Microorganisms (GCM) 10K type strain sequencing project: providing services to taxonomists for standard genome sequencing and annotation.</title>
        <authorList>
            <consortium name="The Broad Institute Genomics Platform"/>
            <consortium name="The Broad Institute Genome Sequencing Center for Infectious Disease"/>
            <person name="Wu L."/>
            <person name="Ma J."/>
        </authorList>
    </citation>
    <scope>NUCLEOTIDE SEQUENCE [LARGE SCALE GENOMIC DNA]</scope>
    <source>
        <strain evidence="1 2">JCM 14232</strain>
    </source>
</reference>
<evidence type="ECO:0000313" key="1">
    <source>
        <dbReference type="EMBL" id="GAA0495054.1"/>
    </source>
</evidence>
<gene>
    <name evidence="1" type="ORF">GCM10008936_22080</name>
</gene>
<proteinExistence type="predicted"/>
<sequence length="65" mass="7791">MVFGFIKDIGQGNFPSKWSDKLIVIYEEFPKFPLSVYGYIVNKYKKRYTYADRVFNVIPKFISHF</sequence>
<organism evidence="1 2">
    <name type="scientific">Alkalibacterium indicireducens</name>
    <dbReference type="NCBI Taxonomy" id="398758"/>
    <lineage>
        <taxon>Bacteria</taxon>
        <taxon>Bacillati</taxon>
        <taxon>Bacillota</taxon>
        <taxon>Bacilli</taxon>
        <taxon>Lactobacillales</taxon>
        <taxon>Carnobacteriaceae</taxon>
        <taxon>Alkalibacterium</taxon>
    </lineage>
</organism>
<evidence type="ECO:0000313" key="2">
    <source>
        <dbReference type="Proteomes" id="UP001410648"/>
    </source>
</evidence>
<dbReference type="EMBL" id="BAAADA010000205">
    <property type="protein sequence ID" value="GAA0495054.1"/>
    <property type="molecule type" value="Genomic_DNA"/>
</dbReference>